<reference evidence="5" key="1">
    <citation type="submission" date="2022-07" db="EMBL/GenBank/DDBJ databases">
        <title>Phylogenomic reconstructions and comparative analyses of Kickxellomycotina fungi.</title>
        <authorList>
            <person name="Reynolds N.K."/>
            <person name="Stajich J.E."/>
            <person name="Barry K."/>
            <person name="Grigoriev I.V."/>
            <person name="Crous P."/>
            <person name="Smith M.E."/>
        </authorList>
    </citation>
    <scope>NUCLEOTIDE SEQUENCE</scope>
    <source>
        <strain evidence="5">NBRC 32514</strain>
    </source>
</reference>
<dbReference type="InterPro" id="IPR045129">
    <property type="entry name" value="RNF123/RKP/RSPRY1"/>
</dbReference>
<keyword evidence="1" id="KW-0479">Metal-binding</keyword>
<dbReference type="SUPFAM" id="SSF48371">
    <property type="entry name" value="ARM repeat"/>
    <property type="match status" value="1"/>
</dbReference>
<evidence type="ECO:0000313" key="6">
    <source>
        <dbReference type="Proteomes" id="UP001149813"/>
    </source>
</evidence>
<comment type="caution">
    <text evidence="5">The sequence shown here is derived from an EMBL/GenBank/DDBJ whole genome shotgun (WGS) entry which is preliminary data.</text>
</comment>
<dbReference type="InterPro" id="IPR011989">
    <property type="entry name" value="ARM-like"/>
</dbReference>
<dbReference type="SMART" id="SM00449">
    <property type="entry name" value="SPRY"/>
    <property type="match status" value="1"/>
</dbReference>
<dbReference type="GO" id="GO:0004842">
    <property type="term" value="F:ubiquitin-protein transferase activity"/>
    <property type="evidence" value="ECO:0007669"/>
    <property type="project" value="InterPro"/>
</dbReference>
<dbReference type="OrthoDB" id="2967263at2759"/>
<dbReference type="Gene3D" id="1.25.10.10">
    <property type="entry name" value="Leucine-rich Repeat Variant"/>
    <property type="match status" value="1"/>
</dbReference>
<keyword evidence="2" id="KW-0863">Zinc-finger</keyword>
<gene>
    <name evidence="5" type="ORF">LPJ53_000775</name>
</gene>
<dbReference type="PANTHER" id="PTHR13363:SF5">
    <property type="entry name" value="E3 UBIQUITIN-PROTEIN LIGASE RNF123"/>
    <property type="match status" value="1"/>
</dbReference>
<dbReference type="PANTHER" id="PTHR13363">
    <property type="entry name" value="RING FINGER AND SRY DOMAIN-CONTAINING"/>
    <property type="match status" value="1"/>
</dbReference>
<dbReference type="GO" id="GO:0005737">
    <property type="term" value="C:cytoplasm"/>
    <property type="evidence" value="ECO:0007669"/>
    <property type="project" value="TreeGrafter"/>
</dbReference>
<evidence type="ECO:0000259" key="4">
    <source>
        <dbReference type="PROSITE" id="PS50188"/>
    </source>
</evidence>
<accession>A0A9W7Y4S2</accession>
<organism evidence="5 6">
    <name type="scientific">Coemansia erecta</name>
    <dbReference type="NCBI Taxonomy" id="147472"/>
    <lineage>
        <taxon>Eukaryota</taxon>
        <taxon>Fungi</taxon>
        <taxon>Fungi incertae sedis</taxon>
        <taxon>Zoopagomycota</taxon>
        <taxon>Kickxellomycotina</taxon>
        <taxon>Kickxellomycetes</taxon>
        <taxon>Kickxellales</taxon>
        <taxon>Kickxellaceae</taxon>
        <taxon>Coemansia</taxon>
    </lineage>
</organism>
<evidence type="ECO:0000256" key="1">
    <source>
        <dbReference type="ARBA" id="ARBA00022723"/>
    </source>
</evidence>
<dbReference type="InterPro" id="IPR016024">
    <property type="entry name" value="ARM-type_fold"/>
</dbReference>
<sequence>MTDSSNSALMCLAGGVCAAVGTYRTLSHILDQSQYELEYCMRYGQQGARSGGSRRRNAWYGSASGGVHAPDNAVAAASMLASPTMVDSLGSLALRGATYAQRQAASDVVLDLAASSAETMGLLVDQARHGSAEERIRAALGVQALAQSHARLRVLERAGAVQALVEGLRQTESRELASRCAMALADVLGGEGGRAERRRARAVRRHGLAAALGDVLGRPRGQSHGAVAAVCVLLARQCTLDAALHPALVAAAVLPGLLAAARDAAADVEQLRAAMEAAVRLCTHVSAAGGPDALGGLVDAGAARVVGMCVRHDDQGVASWGIGLLHELASRGVARAQLAGQPRLVRALCRRLATGKYAYTNQLVLRSLWCLCASQAGGGRSLLDAVAEPHSLRRVLGVFAGGAAADDMEAQYWAVALVSRAATLPHTHRWILASPLAHALEALVHVGGEARGLRATLLPEIAALVARLAHEPASAEWLARAPHVVGACVALLRCRDVEAARVSAAMALVRAAATSQAFVRAVGHYAHAADWLREMADDAAHPGVQPYALKALAAVRRVPGAAALDEAAGRAAVAYLRYALGGGLHALRRVFCLPRAGDGSEAAAWTHRLASASVAASVACARATDAPVAMAAEDVRATSARVAALQMQMAAVAAGCTGHALVLPLAVPGYEDEAADADADAEGGLEAEDSRLPRACIAAIVRAYYGPASDDPHARAAAGDYAADDAWPSSRERLPVRGRLLGAAGAARARGFLAAVEPTLLALAEALADAGAALQDAEAARMVVWVMRIVYFELPLSMRALAVRVLAAIPPHVLGPADSAGVARMCAGLLWPAGEAAEPEPPGGEAACAGETWMMPFAQATGVSAGVCSLPRAKYYAHKPVLAPAPLALLGFVHARLALDQRISSAQPAGALLQRPSDACCAVLADGRTVWNSGWRFASVRALRGFDGRLGGVHSYEVQLLSSGLMQVGWCSERCGFFPESGEGVGDDAESLAYDGFRRRRWHAVAGPDGNMYGERWRAGDVIAAELDMDTGRATFFRNGRALGVALERPADGGHAESAAAAAALAQDRTWYPAFSFAGEQGLVFLGAGRGHPPAYTVEQLPSAESAQAEDAEDAGDDGDEEVGVDMLDVRMECLYNHRAVQVEGAMALCSLRFEFDALDSDAGLYSMPCVALPLPAALGELFVGPHARSNDDDDDDDDTSALSRWCVVHSLVPAPASAQSGGRQVAERFARALRDEKERVVELLVDVPLECRAVHLTFAAMPVGHVVVCATADAGSSVRVDVDVAGSRVSEDVWKAAAAADEYLWLPTVSGSVSRFTLDHLSN</sequence>
<dbReference type="InterPro" id="IPR001870">
    <property type="entry name" value="B30.2/SPRY"/>
</dbReference>
<protein>
    <recommendedName>
        <fullName evidence="4">B30.2/SPRY domain-containing protein</fullName>
    </recommendedName>
</protein>
<dbReference type="SUPFAM" id="SSF49899">
    <property type="entry name" value="Concanavalin A-like lectins/glucanases"/>
    <property type="match status" value="1"/>
</dbReference>
<keyword evidence="6" id="KW-1185">Reference proteome</keyword>
<proteinExistence type="predicted"/>
<dbReference type="EMBL" id="JANBOJ010000015">
    <property type="protein sequence ID" value="KAJ1724986.1"/>
    <property type="molecule type" value="Genomic_DNA"/>
</dbReference>
<dbReference type="InterPro" id="IPR013320">
    <property type="entry name" value="ConA-like_dom_sf"/>
</dbReference>
<dbReference type="Gene3D" id="2.60.120.920">
    <property type="match status" value="1"/>
</dbReference>
<dbReference type="InterPro" id="IPR043136">
    <property type="entry name" value="B30.2/SPRY_sf"/>
</dbReference>
<dbReference type="InterPro" id="IPR003877">
    <property type="entry name" value="SPRY_dom"/>
</dbReference>
<evidence type="ECO:0000256" key="2">
    <source>
        <dbReference type="ARBA" id="ARBA00022771"/>
    </source>
</evidence>
<dbReference type="GO" id="GO:0008270">
    <property type="term" value="F:zinc ion binding"/>
    <property type="evidence" value="ECO:0007669"/>
    <property type="project" value="UniProtKB-KW"/>
</dbReference>
<dbReference type="Proteomes" id="UP001149813">
    <property type="component" value="Unassembled WGS sequence"/>
</dbReference>
<dbReference type="GO" id="GO:0051603">
    <property type="term" value="P:proteolysis involved in protein catabolic process"/>
    <property type="evidence" value="ECO:0007669"/>
    <property type="project" value="TreeGrafter"/>
</dbReference>
<dbReference type="Pfam" id="PF00622">
    <property type="entry name" value="SPRY"/>
    <property type="match status" value="1"/>
</dbReference>
<name>A0A9W7Y4S2_9FUNG</name>
<feature type="domain" description="B30.2/SPRY" evidence="4">
    <location>
        <begin position="877"/>
        <end position="1093"/>
    </location>
</feature>
<evidence type="ECO:0000256" key="3">
    <source>
        <dbReference type="ARBA" id="ARBA00022833"/>
    </source>
</evidence>
<dbReference type="PROSITE" id="PS50188">
    <property type="entry name" value="B302_SPRY"/>
    <property type="match status" value="1"/>
</dbReference>
<keyword evidence="3" id="KW-0862">Zinc</keyword>
<evidence type="ECO:0000313" key="5">
    <source>
        <dbReference type="EMBL" id="KAJ1724986.1"/>
    </source>
</evidence>